<dbReference type="AlphaFoldDB" id="A0A0S2W0S5"/>
<dbReference type="Proteomes" id="UP000064844">
    <property type="component" value="Chromosome"/>
</dbReference>
<organism evidence="1 2">
    <name type="scientific">Intestinimonas butyriciproducens</name>
    <dbReference type="NCBI Taxonomy" id="1297617"/>
    <lineage>
        <taxon>Bacteria</taxon>
        <taxon>Bacillati</taxon>
        <taxon>Bacillota</taxon>
        <taxon>Clostridia</taxon>
        <taxon>Eubacteriales</taxon>
        <taxon>Intestinimonas</taxon>
    </lineage>
</organism>
<sequence>MPQAEFISAEEVRSKGAPAGCPIPRGCKPGFEARRAELELRL</sequence>
<reference evidence="2" key="2">
    <citation type="submission" date="2015-04" db="EMBL/GenBank/DDBJ databases">
        <title>A butyrogenic pathway from the amino acid lysine in a human gut commensal.</title>
        <authorList>
            <person name="de Vos W.M."/>
            <person name="Bui N.T.P."/>
            <person name="Plugge C.M."/>
            <person name="Ritari J."/>
        </authorList>
    </citation>
    <scope>NUCLEOTIDE SEQUENCE [LARGE SCALE GENOMIC DNA]</scope>
    <source>
        <strain evidence="2">AF211</strain>
    </source>
</reference>
<gene>
    <name evidence="1" type="ORF">IB211_00550c</name>
</gene>
<keyword evidence="2" id="KW-1185">Reference proteome</keyword>
<protein>
    <submittedName>
        <fullName evidence="1">Uncharacterized protein</fullName>
    </submittedName>
</protein>
<proteinExistence type="predicted"/>
<dbReference type="STRING" id="1297617.IB211_00550c"/>
<name>A0A0S2W0S5_9FIRM</name>
<evidence type="ECO:0000313" key="2">
    <source>
        <dbReference type="Proteomes" id="UP000064844"/>
    </source>
</evidence>
<dbReference type="KEGG" id="ibu:IB211_00550c"/>
<evidence type="ECO:0000313" key="1">
    <source>
        <dbReference type="EMBL" id="ALP92945.1"/>
    </source>
</evidence>
<dbReference type="EMBL" id="CP011307">
    <property type="protein sequence ID" value="ALP92945.1"/>
    <property type="molecule type" value="Genomic_DNA"/>
</dbReference>
<accession>A0A0S2W0S5</accession>
<reference evidence="1 2" key="1">
    <citation type="journal article" date="2015" name="Nat. Commun.">
        <title>Production of butyrate from lysine and the Amadori product fructoselysine by a human gut commensal.</title>
        <authorList>
            <person name="Bui T.P."/>
            <person name="Ritari J."/>
            <person name="Boeren S."/>
            <person name="de Waard P."/>
            <person name="Plugge C.M."/>
            <person name="de Vos W.M."/>
        </authorList>
    </citation>
    <scope>NUCLEOTIDE SEQUENCE [LARGE SCALE GENOMIC DNA]</scope>
    <source>
        <strain evidence="1 2">AF211</strain>
    </source>
</reference>